<comment type="caution">
    <text evidence="2">The sequence shown here is derived from an EMBL/GenBank/DDBJ whole genome shotgun (WGS) entry which is preliminary data.</text>
</comment>
<dbReference type="AlphaFoldDB" id="A0A2V5K463"/>
<gene>
    <name evidence="2" type="ORF">DLM86_17065</name>
</gene>
<evidence type="ECO:0000256" key="1">
    <source>
        <dbReference type="SAM" id="MobiDB-lite"/>
    </source>
</evidence>
<feature type="compositionally biased region" description="Low complexity" evidence="1">
    <location>
        <begin position="115"/>
        <end position="126"/>
    </location>
</feature>
<dbReference type="Proteomes" id="UP000247476">
    <property type="component" value="Unassembled WGS sequence"/>
</dbReference>
<feature type="compositionally biased region" description="Basic and acidic residues" evidence="1">
    <location>
        <begin position="87"/>
        <end position="114"/>
    </location>
</feature>
<evidence type="ECO:0000313" key="2">
    <source>
        <dbReference type="EMBL" id="PYI53482.1"/>
    </source>
</evidence>
<feature type="compositionally biased region" description="Low complexity" evidence="1">
    <location>
        <begin position="140"/>
        <end position="149"/>
    </location>
</feature>
<protein>
    <submittedName>
        <fullName evidence="2">Uncharacterized protein</fullName>
    </submittedName>
</protein>
<organism evidence="2 3">
    <name type="scientific">Paenibacillus flagellatus</name>
    <dbReference type="NCBI Taxonomy" id="2211139"/>
    <lineage>
        <taxon>Bacteria</taxon>
        <taxon>Bacillati</taxon>
        <taxon>Bacillota</taxon>
        <taxon>Bacilli</taxon>
        <taxon>Bacillales</taxon>
        <taxon>Paenibacillaceae</taxon>
        <taxon>Paenibacillus</taxon>
    </lineage>
</organism>
<sequence length="164" mass="17483">MRKWDADEHEGDPDGVPCASKRESEKVCAADAERVYGTGAPPVGAYEDGGEDGSLTGPGQTEPGDRGGCLARPDRRGFRGRPPRGRQVREERKGRAGLRAEKGPRGCKALEAHRAGPAPAARAARPVPSGRKGRKAYRGRSSSLRLRSSPEGDAISTSPIRTWT</sequence>
<keyword evidence="3" id="KW-1185">Reference proteome</keyword>
<dbReference type="EMBL" id="QJVJ01000007">
    <property type="protein sequence ID" value="PYI53482.1"/>
    <property type="molecule type" value="Genomic_DNA"/>
</dbReference>
<reference evidence="2 3" key="1">
    <citation type="submission" date="2018-05" db="EMBL/GenBank/DDBJ databases">
        <title>Paenibacillus flagellatus sp. nov., isolated from selenium mineral soil.</title>
        <authorList>
            <person name="Dai X."/>
        </authorList>
    </citation>
    <scope>NUCLEOTIDE SEQUENCE [LARGE SCALE GENOMIC DNA]</scope>
    <source>
        <strain evidence="2 3">DXL2</strain>
    </source>
</reference>
<name>A0A2V5K463_9BACL</name>
<feature type="compositionally biased region" description="Polar residues" evidence="1">
    <location>
        <begin position="155"/>
        <end position="164"/>
    </location>
</feature>
<feature type="region of interest" description="Disordered" evidence="1">
    <location>
        <begin position="1"/>
        <end position="164"/>
    </location>
</feature>
<accession>A0A2V5K463</accession>
<proteinExistence type="predicted"/>
<evidence type="ECO:0000313" key="3">
    <source>
        <dbReference type="Proteomes" id="UP000247476"/>
    </source>
</evidence>
<feature type="compositionally biased region" description="Basic and acidic residues" evidence="1">
    <location>
        <begin position="20"/>
        <end position="34"/>
    </location>
</feature>